<dbReference type="EMBL" id="CP037452">
    <property type="protein sequence ID" value="QDV53984.1"/>
    <property type="molecule type" value="Genomic_DNA"/>
</dbReference>
<proteinExistence type="predicted"/>
<feature type="chain" id="PRO_5021772830" description="Lipoprotein" evidence="1">
    <location>
        <begin position="28"/>
        <end position="175"/>
    </location>
</feature>
<evidence type="ECO:0000313" key="2">
    <source>
        <dbReference type="EMBL" id="QDV53984.1"/>
    </source>
</evidence>
<keyword evidence="3" id="KW-1185">Reference proteome</keyword>
<dbReference type="KEGG" id="gfm:Enr17x_60670"/>
<dbReference type="Proteomes" id="UP000318313">
    <property type="component" value="Chromosome"/>
</dbReference>
<name>A0A518ILM0_9PLAN</name>
<feature type="signal peptide" evidence="1">
    <location>
        <begin position="1"/>
        <end position="27"/>
    </location>
</feature>
<reference evidence="2 3" key="1">
    <citation type="submission" date="2019-03" db="EMBL/GenBank/DDBJ databases">
        <title>Deep-cultivation of Planctomycetes and their phenomic and genomic characterization uncovers novel biology.</title>
        <authorList>
            <person name="Wiegand S."/>
            <person name="Jogler M."/>
            <person name="Boedeker C."/>
            <person name="Pinto D."/>
            <person name="Vollmers J."/>
            <person name="Rivas-Marin E."/>
            <person name="Kohn T."/>
            <person name="Peeters S.H."/>
            <person name="Heuer A."/>
            <person name="Rast P."/>
            <person name="Oberbeckmann S."/>
            <person name="Bunk B."/>
            <person name="Jeske O."/>
            <person name="Meyerdierks A."/>
            <person name="Storesund J.E."/>
            <person name="Kallscheuer N."/>
            <person name="Luecker S."/>
            <person name="Lage O.M."/>
            <person name="Pohl T."/>
            <person name="Merkel B.J."/>
            <person name="Hornburger P."/>
            <person name="Mueller R.-W."/>
            <person name="Bruemmer F."/>
            <person name="Labrenz M."/>
            <person name="Spormann A.M."/>
            <person name="Op den Camp H."/>
            <person name="Overmann J."/>
            <person name="Amann R."/>
            <person name="Jetten M.S.M."/>
            <person name="Mascher T."/>
            <person name="Medema M.H."/>
            <person name="Devos D.P."/>
            <person name="Kaster A.-K."/>
            <person name="Ovreas L."/>
            <person name="Rohde M."/>
            <person name="Galperin M.Y."/>
            <person name="Jogler C."/>
        </authorList>
    </citation>
    <scope>NUCLEOTIDE SEQUENCE [LARGE SCALE GENOMIC DNA]</scope>
    <source>
        <strain evidence="2 3">Enr17</strain>
    </source>
</reference>
<organism evidence="2 3">
    <name type="scientific">Gimesia fumaroli</name>
    <dbReference type="NCBI Taxonomy" id="2527976"/>
    <lineage>
        <taxon>Bacteria</taxon>
        <taxon>Pseudomonadati</taxon>
        <taxon>Planctomycetota</taxon>
        <taxon>Planctomycetia</taxon>
        <taxon>Planctomycetales</taxon>
        <taxon>Planctomycetaceae</taxon>
        <taxon>Gimesia</taxon>
    </lineage>
</organism>
<evidence type="ECO:0000313" key="3">
    <source>
        <dbReference type="Proteomes" id="UP000318313"/>
    </source>
</evidence>
<dbReference type="AlphaFoldDB" id="A0A518ILM0"/>
<evidence type="ECO:0000256" key="1">
    <source>
        <dbReference type="SAM" id="SignalP"/>
    </source>
</evidence>
<protein>
    <recommendedName>
        <fullName evidence="4">Lipoprotein</fullName>
    </recommendedName>
</protein>
<accession>A0A518ILM0</accession>
<sequence length="175" mass="20004" precursor="true">MRFYCCLHSLNRLLVLFALLLVPCGCGQQSKSGPLDVAMELQTAGKTDEAIEMLSEEDIEKAIQSSSLRTLKMSETQFKAQFRWGRKHSQEELVYLVPLIKRAAFIQIEQLQAAEEAGLSAKSKLYREQLQRLIQDLQDNNRVLLYQQLGKVIQRKLKQITSKEELSESETKATD</sequence>
<gene>
    <name evidence="2" type="ORF">Enr17x_60670</name>
</gene>
<evidence type="ECO:0008006" key="4">
    <source>
        <dbReference type="Google" id="ProtNLM"/>
    </source>
</evidence>
<keyword evidence="1" id="KW-0732">Signal</keyword>